<dbReference type="InParanoid" id="A0A2K3CY73"/>
<dbReference type="RefSeq" id="XP_042916920.1">
    <property type="nucleotide sequence ID" value="XM_043070247.1"/>
</dbReference>
<dbReference type="OrthoDB" id="561737at2759"/>
<dbReference type="Proteomes" id="UP000006906">
    <property type="component" value="Chromosome 14"/>
</dbReference>
<feature type="compositionally biased region" description="Acidic residues" evidence="1">
    <location>
        <begin position="443"/>
        <end position="455"/>
    </location>
</feature>
<evidence type="ECO:0000256" key="1">
    <source>
        <dbReference type="SAM" id="MobiDB-lite"/>
    </source>
</evidence>
<keyword evidence="3" id="KW-1185">Reference proteome</keyword>
<feature type="region of interest" description="Disordered" evidence="1">
    <location>
        <begin position="404"/>
        <end position="476"/>
    </location>
</feature>
<gene>
    <name evidence="2" type="ORF">CHLRE_14g624050v5</name>
</gene>
<sequence>MASLKPLSAKALACARLPSAGAPRTSSRILAAPPLRSAAGRAQATSRVVQAAESPRVSFARAKVHAAQSIARRPEPTEAATEPKLKVSLKSIGAKVASLLKPKPAPLQPLATYILPDGVLSPEADPSSSSGLARLKALGLRLHSRFSTWMDQVVYECKELRALIRYGPSRGRLPAPALTPQQAALARAQEEEVFRLSDTPPVPRTVAAMAGPKPPRRGSRLAALLRRLLRLAAALLTPRKAVAQQPSTTSSTSAGASSAAAESAAGAGAAEVLDTSPSLPVSLHASTADESDMPFAATTAPVAAAAHEIADDDDWVRRVWARAAADAAADAGSTGSSTAGSSRRQSFVSGSSCEPAAAAVGSSRNNTSSGGLSSLSASDSAGTATSASADTVTAADYALVEPAGADEVDEEEEADGSSSNNEDTTHYSQLARYASSSSSSAPSDDDSESGGENVEDAGSRRHQKQGRRAAMSGKAGHGARVGAWVAASRAAAAGSGGLKQQRRRQEVAVAASGYQLVKMARPATAAVYDGGLMG</sequence>
<accession>A0A2K3CY73</accession>
<feature type="region of interest" description="Disordered" evidence="1">
    <location>
        <begin position="327"/>
        <end position="383"/>
    </location>
</feature>
<organism evidence="2 3">
    <name type="scientific">Chlamydomonas reinhardtii</name>
    <name type="common">Chlamydomonas smithii</name>
    <dbReference type="NCBI Taxonomy" id="3055"/>
    <lineage>
        <taxon>Eukaryota</taxon>
        <taxon>Viridiplantae</taxon>
        <taxon>Chlorophyta</taxon>
        <taxon>core chlorophytes</taxon>
        <taxon>Chlorophyceae</taxon>
        <taxon>CS clade</taxon>
        <taxon>Chlamydomonadales</taxon>
        <taxon>Chlamydomonadaceae</taxon>
        <taxon>Chlamydomonas</taxon>
    </lineage>
</organism>
<dbReference type="AlphaFoldDB" id="A0A2K3CY73"/>
<dbReference type="KEGG" id="cre:CHLRE_14g624050v5"/>
<evidence type="ECO:0000313" key="3">
    <source>
        <dbReference type="Proteomes" id="UP000006906"/>
    </source>
</evidence>
<dbReference type="Gramene" id="PNW73233">
    <property type="protein sequence ID" value="PNW73233"/>
    <property type="gene ID" value="CHLRE_14g624050v5"/>
</dbReference>
<name>A0A2K3CY73_CHLRE</name>
<dbReference type="EMBL" id="CM008975">
    <property type="protein sequence ID" value="PNW73233.1"/>
    <property type="molecule type" value="Genomic_DNA"/>
</dbReference>
<dbReference type="GeneID" id="5718409"/>
<feature type="compositionally biased region" description="Low complexity" evidence="1">
    <location>
        <begin position="327"/>
        <end position="352"/>
    </location>
</feature>
<reference evidence="2 3" key="1">
    <citation type="journal article" date="2007" name="Science">
        <title>The Chlamydomonas genome reveals the evolution of key animal and plant functions.</title>
        <authorList>
            <person name="Merchant S.S."/>
            <person name="Prochnik S.E."/>
            <person name="Vallon O."/>
            <person name="Harris E.H."/>
            <person name="Karpowicz S.J."/>
            <person name="Witman G.B."/>
            <person name="Terry A."/>
            <person name="Salamov A."/>
            <person name="Fritz-Laylin L.K."/>
            <person name="Marechal-Drouard L."/>
            <person name="Marshall W.F."/>
            <person name="Qu L.H."/>
            <person name="Nelson D.R."/>
            <person name="Sanderfoot A.A."/>
            <person name="Spalding M.H."/>
            <person name="Kapitonov V.V."/>
            <person name="Ren Q."/>
            <person name="Ferris P."/>
            <person name="Lindquist E."/>
            <person name="Shapiro H."/>
            <person name="Lucas S.M."/>
            <person name="Grimwood J."/>
            <person name="Schmutz J."/>
            <person name="Cardol P."/>
            <person name="Cerutti H."/>
            <person name="Chanfreau G."/>
            <person name="Chen C.L."/>
            <person name="Cognat V."/>
            <person name="Croft M.T."/>
            <person name="Dent R."/>
            <person name="Dutcher S."/>
            <person name="Fernandez E."/>
            <person name="Fukuzawa H."/>
            <person name="Gonzalez-Ballester D."/>
            <person name="Gonzalez-Halphen D."/>
            <person name="Hallmann A."/>
            <person name="Hanikenne M."/>
            <person name="Hippler M."/>
            <person name="Inwood W."/>
            <person name="Jabbari K."/>
            <person name="Kalanon M."/>
            <person name="Kuras R."/>
            <person name="Lefebvre P.A."/>
            <person name="Lemaire S.D."/>
            <person name="Lobanov A.V."/>
            <person name="Lohr M."/>
            <person name="Manuell A."/>
            <person name="Meier I."/>
            <person name="Mets L."/>
            <person name="Mittag M."/>
            <person name="Mittelmeier T."/>
            <person name="Moroney J.V."/>
            <person name="Moseley J."/>
            <person name="Napoli C."/>
            <person name="Nedelcu A.M."/>
            <person name="Niyogi K."/>
            <person name="Novoselov S.V."/>
            <person name="Paulsen I.T."/>
            <person name="Pazour G."/>
            <person name="Purton S."/>
            <person name="Ral J.P."/>
            <person name="Riano-Pachon D.M."/>
            <person name="Riekhof W."/>
            <person name="Rymarquis L."/>
            <person name="Schroda M."/>
            <person name="Stern D."/>
            <person name="Umen J."/>
            <person name="Willows R."/>
            <person name="Wilson N."/>
            <person name="Zimmer S.L."/>
            <person name="Allmer J."/>
            <person name="Balk J."/>
            <person name="Bisova K."/>
            <person name="Chen C.J."/>
            <person name="Elias M."/>
            <person name="Gendler K."/>
            <person name="Hauser C."/>
            <person name="Lamb M.R."/>
            <person name="Ledford H."/>
            <person name="Long J.C."/>
            <person name="Minagawa J."/>
            <person name="Page M.D."/>
            <person name="Pan J."/>
            <person name="Pootakham W."/>
            <person name="Roje S."/>
            <person name="Rose A."/>
            <person name="Stahlberg E."/>
            <person name="Terauchi A.M."/>
            <person name="Yang P."/>
            <person name="Ball S."/>
            <person name="Bowler C."/>
            <person name="Dieckmann C.L."/>
            <person name="Gladyshev V.N."/>
            <person name="Green P."/>
            <person name="Jorgensen R."/>
            <person name="Mayfield S."/>
            <person name="Mueller-Roeber B."/>
            <person name="Rajamani S."/>
            <person name="Sayre R.T."/>
            <person name="Brokstein P."/>
            <person name="Dubchak I."/>
            <person name="Goodstein D."/>
            <person name="Hornick L."/>
            <person name="Huang Y.W."/>
            <person name="Jhaveri J."/>
            <person name="Luo Y."/>
            <person name="Martinez D."/>
            <person name="Ngau W.C."/>
            <person name="Otillar B."/>
            <person name="Poliakov A."/>
            <person name="Porter A."/>
            <person name="Szajkowski L."/>
            <person name="Werner G."/>
            <person name="Zhou K."/>
            <person name="Grigoriev I.V."/>
            <person name="Rokhsar D.S."/>
            <person name="Grossman A.R."/>
        </authorList>
    </citation>
    <scope>NUCLEOTIDE SEQUENCE [LARGE SCALE GENOMIC DNA]</scope>
    <source>
        <strain evidence="3">CC-503</strain>
    </source>
</reference>
<protein>
    <submittedName>
        <fullName evidence="2">Uncharacterized protein</fullName>
    </submittedName>
</protein>
<evidence type="ECO:0000313" key="2">
    <source>
        <dbReference type="EMBL" id="PNW73233.1"/>
    </source>
</evidence>
<dbReference type="PaxDb" id="3055-EDP03743"/>
<feature type="compositionally biased region" description="Low complexity" evidence="1">
    <location>
        <begin position="360"/>
        <end position="383"/>
    </location>
</feature>
<dbReference type="ExpressionAtlas" id="A0A2K3CY73">
    <property type="expression patterns" value="differential"/>
</dbReference>
<feature type="compositionally biased region" description="Acidic residues" evidence="1">
    <location>
        <begin position="404"/>
        <end position="415"/>
    </location>
</feature>
<proteinExistence type="predicted"/>